<dbReference type="GO" id="GO:0050116">
    <property type="term" value="F:N,N-dimethylformamidase activity"/>
    <property type="evidence" value="ECO:0007669"/>
    <property type="project" value="UniProtKB-EC"/>
</dbReference>
<dbReference type="InterPro" id="IPR046540">
    <property type="entry name" value="DMFA2_C"/>
</dbReference>
<organism evidence="2 3">
    <name type="scientific">Gimesia chilikensis</name>
    <dbReference type="NCBI Taxonomy" id="2605989"/>
    <lineage>
        <taxon>Bacteria</taxon>
        <taxon>Pseudomonadati</taxon>
        <taxon>Planctomycetota</taxon>
        <taxon>Planctomycetia</taxon>
        <taxon>Planctomycetales</taxon>
        <taxon>Planctomycetaceae</taxon>
        <taxon>Gimesia</taxon>
    </lineage>
</organism>
<evidence type="ECO:0000313" key="3">
    <source>
        <dbReference type="Proteomes" id="UP000320722"/>
    </source>
</evidence>
<dbReference type="EC" id="3.5.1.56" evidence="2"/>
<dbReference type="AlphaFoldDB" id="A0A517WAR1"/>
<reference evidence="2 3" key="1">
    <citation type="submission" date="2019-02" db="EMBL/GenBank/DDBJ databases">
        <title>Deep-cultivation of Planctomycetes and their phenomic and genomic characterization uncovers novel biology.</title>
        <authorList>
            <person name="Wiegand S."/>
            <person name="Jogler M."/>
            <person name="Boedeker C."/>
            <person name="Pinto D."/>
            <person name="Vollmers J."/>
            <person name="Rivas-Marin E."/>
            <person name="Kohn T."/>
            <person name="Peeters S.H."/>
            <person name="Heuer A."/>
            <person name="Rast P."/>
            <person name="Oberbeckmann S."/>
            <person name="Bunk B."/>
            <person name="Jeske O."/>
            <person name="Meyerdierks A."/>
            <person name="Storesund J.E."/>
            <person name="Kallscheuer N."/>
            <person name="Luecker S."/>
            <person name="Lage O.M."/>
            <person name="Pohl T."/>
            <person name="Merkel B.J."/>
            <person name="Hornburger P."/>
            <person name="Mueller R.-W."/>
            <person name="Bruemmer F."/>
            <person name="Labrenz M."/>
            <person name="Spormann A.M."/>
            <person name="Op den Camp H."/>
            <person name="Overmann J."/>
            <person name="Amann R."/>
            <person name="Jetten M.S.M."/>
            <person name="Mascher T."/>
            <person name="Medema M.H."/>
            <person name="Devos D.P."/>
            <person name="Kaster A.-K."/>
            <person name="Ovreas L."/>
            <person name="Rohde M."/>
            <person name="Galperin M.Y."/>
            <person name="Jogler C."/>
        </authorList>
    </citation>
    <scope>NUCLEOTIDE SEQUENCE [LARGE SCALE GENOMIC DNA]</scope>
    <source>
        <strain evidence="2 3">V6</strain>
    </source>
</reference>
<dbReference type="Pfam" id="PF20254">
    <property type="entry name" value="DMFA2_C"/>
    <property type="match status" value="1"/>
</dbReference>
<sequence length="774" mass="86434">MYFAGYPNKLSFRPGETVHVMMNLPDSDRAGTKSEIVRLICADTRSTGAGFQEIPCQWQQSNTPLQPYEKWQTHCNPGSYAYVDSMPVLSGSWSMGLFFQPTLLESSQTQTLIDMIGGEISVVIQSGSLVVLKKGGDDPADFPNDNDESQAGFIKQESGIVSGGELPLTQSHWHWLYLGMQEGILQVHLKLLARHPGEKERNYSQVISVDSNLQATTSGLVLAGKCVFYDRGRKSIGLVEQCFNGRMELPWISNSKLEVSEAETLSTNPEYLSQDDRISAVWDFSREMSTNRMLDISGNDRHGVFVNHPTRAVRGVHWDCSVQDWQRAPQHYGAVHFHEDDLTDAGWQSCFSWRIPSDVKSGIYAAKLRLNEMVDYVTFFIQPKHNETVRGKEKSVKAVLLIPTATYLAYANNRFELYAAEIQKSTIRPKDACLRDHPELGWSLYDRHADGSGVHYSSGLRPILDLKPHDHPWGFTADTNITAWLDHQGIECDVITDEDLHLKGADLLSPYRVVLTGTHPEYVSTRMMDSLNEYLSSGGRLMYMGGNGFYWRIAFDPANPAVIELRRAEGRGLAWDSQPGEYYHSFNGEYGGLWRNIGRPPNQLLGVGFIALAEEGGTGYQRTEGSGSKRARFIFEGTSEGAEFGFYGSICNGAVSQEIDRWNPFRGSPDHALVVAHSVRHPADFIMTREELVAPFPPGESNKLRADMTFFETPSGGAVFSTGSIGFAGALSHNQYENDICRIATNVIQRFLDPTPFMIPGADSFEQDIQHECD</sequence>
<dbReference type="SUPFAM" id="SSF52317">
    <property type="entry name" value="Class I glutamine amidotransferase-like"/>
    <property type="match status" value="1"/>
</dbReference>
<evidence type="ECO:0000259" key="1">
    <source>
        <dbReference type="Pfam" id="PF20254"/>
    </source>
</evidence>
<proteinExistence type="predicted"/>
<feature type="domain" description="N,N-dimethylformamidase beta subunit-like C-terminal" evidence="1">
    <location>
        <begin position="310"/>
        <end position="737"/>
    </location>
</feature>
<protein>
    <submittedName>
        <fullName evidence="2">N,N-dimethylformamidase beta subunit</fullName>
        <ecNumber evidence="2">3.5.1.56</ecNumber>
    </submittedName>
</protein>
<dbReference type="InterPro" id="IPR029062">
    <property type="entry name" value="Class_I_gatase-like"/>
</dbReference>
<keyword evidence="2" id="KW-0378">Hydrolase</keyword>
<dbReference type="EMBL" id="CP036347">
    <property type="protein sequence ID" value="QDU02329.1"/>
    <property type="molecule type" value="Genomic_DNA"/>
</dbReference>
<name>A0A517WAR1_9PLAN</name>
<gene>
    <name evidence="2" type="primary">dmfA2_2</name>
    <name evidence="2" type="ORF">V6x_20310</name>
</gene>
<dbReference type="Proteomes" id="UP000320722">
    <property type="component" value="Chromosome"/>
</dbReference>
<accession>A0A517WAR1</accession>
<evidence type="ECO:0000313" key="2">
    <source>
        <dbReference type="EMBL" id="QDU02329.1"/>
    </source>
</evidence>
<dbReference type="RefSeq" id="WP_145039038.1">
    <property type="nucleotide sequence ID" value="NZ_CP036347.1"/>
</dbReference>